<dbReference type="GO" id="GO:0030272">
    <property type="term" value="F:5-formyltetrahydrofolate cyclo-ligase activity"/>
    <property type="evidence" value="ECO:0007669"/>
    <property type="project" value="UniProtKB-EC"/>
</dbReference>
<comment type="caution">
    <text evidence="6">The sequence shown here is derived from an EMBL/GenBank/DDBJ whole genome shotgun (WGS) entry which is preliminary data.</text>
</comment>
<evidence type="ECO:0000256" key="3">
    <source>
        <dbReference type="ARBA" id="ARBA00022840"/>
    </source>
</evidence>
<feature type="binding site" evidence="4">
    <location>
        <begin position="130"/>
        <end position="138"/>
    </location>
    <ligand>
        <name>ATP</name>
        <dbReference type="ChEBI" id="CHEBI:30616"/>
    </ligand>
</feature>
<gene>
    <name evidence="6" type="ORF">BU085_11770</name>
</gene>
<dbReference type="PANTHER" id="PTHR23407">
    <property type="entry name" value="ATPASE INHIBITOR/5-FORMYLTETRAHYDROFOLATE CYCLO-LIGASE"/>
    <property type="match status" value="1"/>
</dbReference>
<dbReference type="GO" id="GO:0035999">
    <property type="term" value="P:tetrahydrofolate interconversion"/>
    <property type="evidence" value="ECO:0007669"/>
    <property type="project" value="TreeGrafter"/>
</dbReference>
<organism evidence="6 7">
    <name type="scientific">Staphylococcus warneri</name>
    <dbReference type="NCBI Taxonomy" id="1292"/>
    <lineage>
        <taxon>Bacteria</taxon>
        <taxon>Bacillati</taxon>
        <taxon>Bacillota</taxon>
        <taxon>Bacilli</taxon>
        <taxon>Bacillales</taxon>
        <taxon>Staphylococcaceae</taxon>
        <taxon>Staphylococcus</taxon>
    </lineage>
</organism>
<dbReference type="Pfam" id="PF01812">
    <property type="entry name" value="5-FTHF_cyc-lig"/>
    <property type="match status" value="1"/>
</dbReference>
<evidence type="ECO:0000256" key="4">
    <source>
        <dbReference type="PIRSR" id="PIRSR006806-1"/>
    </source>
</evidence>
<dbReference type="Proteomes" id="UP000240717">
    <property type="component" value="Unassembled WGS sequence"/>
</dbReference>
<dbReference type="STRING" id="1194526.A284_05965"/>
<name>A0A2T4PXQ9_STAWA</name>
<keyword evidence="2 4" id="KW-0547">Nucleotide-binding</keyword>
<dbReference type="InterPro" id="IPR037171">
    <property type="entry name" value="NagB/RpiA_transferase-like"/>
</dbReference>
<dbReference type="PANTHER" id="PTHR23407:SF1">
    <property type="entry name" value="5-FORMYLTETRAHYDROFOLATE CYCLO-LIGASE"/>
    <property type="match status" value="1"/>
</dbReference>
<dbReference type="GO" id="GO:0005524">
    <property type="term" value="F:ATP binding"/>
    <property type="evidence" value="ECO:0007669"/>
    <property type="project" value="UniProtKB-KW"/>
</dbReference>
<reference evidence="6 7" key="1">
    <citation type="journal article" date="2016" name="Front. Microbiol.">
        <title>Comprehensive Phylogenetic Analysis of Bovine Non-aureus Staphylococci Species Based on Whole-Genome Sequencing.</title>
        <authorList>
            <person name="Naushad S."/>
            <person name="Barkema H.W."/>
            <person name="Luby C."/>
            <person name="Condas L.A."/>
            <person name="Nobrega D.B."/>
            <person name="Carson D.A."/>
            <person name="De Buck J."/>
        </authorList>
    </citation>
    <scope>NUCLEOTIDE SEQUENCE [LARGE SCALE GENOMIC DNA]</scope>
    <source>
        <strain evidence="6 7">SNUC 2993</strain>
    </source>
</reference>
<keyword evidence="5" id="KW-0460">Magnesium</keyword>
<dbReference type="AlphaFoldDB" id="A0A2T4PXQ9"/>
<dbReference type="GO" id="GO:0009396">
    <property type="term" value="P:folic acid-containing compound biosynthetic process"/>
    <property type="evidence" value="ECO:0007669"/>
    <property type="project" value="TreeGrafter"/>
</dbReference>
<comment type="cofactor">
    <cofactor evidence="5">
        <name>Mg(2+)</name>
        <dbReference type="ChEBI" id="CHEBI:18420"/>
    </cofactor>
</comment>
<dbReference type="GO" id="GO:0046872">
    <property type="term" value="F:metal ion binding"/>
    <property type="evidence" value="ECO:0007669"/>
    <property type="project" value="UniProtKB-KW"/>
</dbReference>
<keyword evidence="3 4" id="KW-0067">ATP-binding</keyword>
<evidence type="ECO:0000313" key="6">
    <source>
        <dbReference type="EMBL" id="PTI49596.1"/>
    </source>
</evidence>
<protein>
    <recommendedName>
        <fullName evidence="5">5-formyltetrahydrofolate cyclo-ligase</fullName>
        <ecNumber evidence="5">6.3.3.2</ecNumber>
    </recommendedName>
</protein>
<dbReference type="Gene3D" id="3.40.50.10420">
    <property type="entry name" value="NagB/RpiA/CoA transferase-like"/>
    <property type="match status" value="1"/>
</dbReference>
<feature type="binding site" evidence="4">
    <location>
        <position position="54"/>
    </location>
    <ligand>
        <name>substrate</name>
    </ligand>
</feature>
<comment type="similarity">
    <text evidence="1 5">Belongs to the 5-formyltetrahydrofolate cyclo-ligase family.</text>
</comment>
<keyword evidence="6" id="KW-0436">Ligase</keyword>
<sequence length="184" mass="21428">MNKKEIRSSILTTMKKHSNTEKDIADDWLANQFFKSQSYQEATSIGIVLSLPHEVNTYKIIQQSLKDHKKIFVPEVDYKSKIMTFKQLLDLNEIERDEKGIYHSISNTDTSNQLDLVVVPGVGFKSDGYRIGYGGGFYDRFLSKFKPNTISLLYDFQLIDFKPDEHDQPVDELIIYNGHKWRQK</sequence>
<feature type="binding site" evidence="4">
    <location>
        <position position="49"/>
    </location>
    <ligand>
        <name>substrate</name>
    </ligand>
</feature>
<dbReference type="SUPFAM" id="SSF100950">
    <property type="entry name" value="NagB/RpiA/CoA transferase-like"/>
    <property type="match status" value="1"/>
</dbReference>
<dbReference type="EC" id="6.3.3.2" evidence="5"/>
<evidence type="ECO:0000256" key="5">
    <source>
        <dbReference type="RuleBase" id="RU361279"/>
    </source>
</evidence>
<dbReference type="NCBIfam" id="TIGR02727">
    <property type="entry name" value="MTHFS_bact"/>
    <property type="match status" value="1"/>
</dbReference>
<evidence type="ECO:0000313" key="7">
    <source>
        <dbReference type="Proteomes" id="UP000240717"/>
    </source>
</evidence>
<proteinExistence type="inferred from homology"/>
<keyword evidence="5" id="KW-0479">Metal-binding</keyword>
<accession>A0A2T4PXQ9</accession>
<dbReference type="PIRSF" id="PIRSF006806">
    <property type="entry name" value="FTHF_cligase"/>
    <property type="match status" value="1"/>
</dbReference>
<feature type="binding site" evidence="4">
    <location>
        <begin position="3"/>
        <end position="7"/>
    </location>
    <ligand>
        <name>ATP</name>
        <dbReference type="ChEBI" id="CHEBI:30616"/>
    </ligand>
</feature>
<evidence type="ECO:0000256" key="1">
    <source>
        <dbReference type="ARBA" id="ARBA00010638"/>
    </source>
</evidence>
<comment type="catalytic activity">
    <reaction evidence="5">
        <text>(6S)-5-formyl-5,6,7,8-tetrahydrofolate + ATP = (6R)-5,10-methenyltetrahydrofolate + ADP + phosphate</text>
        <dbReference type="Rhea" id="RHEA:10488"/>
        <dbReference type="ChEBI" id="CHEBI:30616"/>
        <dbReference type="ChEBI" id="CHEBI:43474"/>
        <dbReference type="ChEBI" id="CHEBI:57455"/>
        <dbReference type="ChEBI" id="CHEBI:57457"/>
        <dbReference type="ChEBI" id="CHEBI:456216"/>
        <dbReference type="EC" id="6.3.3.2"/>
    </reaction>
</comment>
<dbReference type="EMBL" id="PZEV01000060">
    <property type="protein sequence ID" value="PTI49596.1"/>
    <property type="molecule type" value="Genomic_DNA"/>
</dbReference>
<evidence type="ECO:0000256" key="2">
    <source>
        <dbReference type="ARBA" id="ARBA00022741"/>
    </source>
</evidence>
<dbReference type="RefSeq" id="WP_107533082.1">
    <property type="nucleotide sequence ID" value="NZ_PZEV01000060.1"/>
</dbReference>
<dbReference type="InterPro" id="IPR002698">
    <property type="entry name" value="FTHF_cligase"/>
</dbReference>
<dbReference type="InterPro" id="IPR024185">
    <property type="entry name" value="FTHF_cligase-like_sf"/>
</dbReference>